<reference evidence="5 6" key="1">
    <citation type="submission" date="2024-09" db="EMBL/GenBank/DDBJ databases">
        <authorList>
            <person name="Sun Q."/>
            <person name="Mori K."/>
        </authorList>
    </citation>
    <scope>NUCLEOTIDE SEQUENCE [LARGE SCALE GENOMIC DNA]</scope>
    <source>
        <strain evidence="5 6">JCM 12520</strain>
    </source>
</reference>
<keyword evidence="1" id="KW-0805">Transcription regulation</keyword>
<dbReference type="InterPro" id="IPR036390">
    <property type="entry name" value="WH_DNA-bd_sf"/>
</dbReference>
<accession>A0ABV5VU60</accession>
<dbReference type="Pfam" id="PF00392">
    <property type="entry name" value="GntR"/>
    <property type="match status" value="1"/>
</dbReference>
<dbReference type="Proteomes" id="UP001589619">
    <property type="component" value="Unassembled WGS sequence"/>
</dbReference>
<evidence type="ECO:0000313" key="5">
    <source>
        <dbReference type="EMBL" id="MFB9751827.1"/>
    </source>
</evidence>
<dbReference type="SUPFAM" id="SSF46785">
    <property type="entry name" value="Winged helix' DNA-binding domain"/>
    <property type="match status" value="1"/>
</dbReference>
<evidence type="ECO:0000256" key="1">
    <source>
        <dbReference type="ARBA" id="ARBA00023015"/>
    </source>
</evidence>
<evidence type="ECO:0000259" key="4">
    <source>
        <dbReference type="PROSITE" id="PS50949"/>
    </source>
</evidence>
<dbReference type="InterPro" id="IPR011663">
    <property type="entry name" value="UTRA"/>
</dbReference>
<protein>
    <submittedName>
        <fullName evidence="5">GntR family transcriptional regulator</fullName>
    </submittedName>
</protein>
<dbReference type="Gene3D" id="3.40.1410.10">
    <property type="entry name" value="Chorismate lyase-like"/>
    <property type="match status" value="1"/>
</dbReference>
<evidence type="ECO:0000256" key="2">
    <source>
        <dbReference type="ARBA" id="ARBA00023125"/>
    </source>
</evidence>
<dbReference type="CDD" id="cd07377">
    <property type="entry name" value="WHTH_GntR"/>
    <property type="match status" value="1"/>
</dbReference>
<dbReference type="SMART" id="SM00866">
    <property type="entry name" value="UTRA"/>
    <property type="match status" value="1"/>
</dbReference>
<dbReference type="PANTHER" id="PTHR44846:SF17">
    <property type="entry name" value="GNTR-FAMILY TRANSCRIPTIONAL REGULATOR"/>
    <property type="match status" value="1"/>
</dbReference>
<evidence type="ECO:0000256" key="3">
    <source>
        <dbReference type="ARBA" id="ARBA00023163"/>
    </source>
</evidence>
<sequence>MEKKLLYLKVKEQIEQSISSGELRPGDRLPSEPELARKFEVSRPTLREALKMLQREKVLISRNGVGTYVSSQTDFILNPLNKLQSLGQMIKNGGYVVSETDVRQYTREPEDDWKALLNIEEPVVVLERSRTADSRKVAFYYNIFPQSLAADHFSDGFSGAIFDYLRSRMGISISYAITEISALNRDNEMDRKAEDVLGSQIVLLKQLHYDDADKPVFYSFDYLKTDVIKLYMKRD</sequence>
<dbReference type="EMBL" id="JBHMAG010000007">
    <property type="protein sequence ID" value="MFB9751827.1"/>
    <property type="molecule type" value="Genomic_DNA"/>
</dbReference>
<dbReference type="PROSITE" id="PS50949">
    <property type="entry name" value="HTH_GNTR"/>
    <property type="match status" value="1"/>
</dbReference>
<evidence type="ECO:0000313" key="6">
    <source>
        <dbReference type="Proteomes" id="UP001589619"/>
    </source>
</evidence>
<keyword evidence="6" id="KW-1185">Reference proteome</keyword>
<keyword evidence="2" id="KW-0238">DNA-binding</keyword>
<dbReference type="InterPro" id="IPR000524">
    <property type="entry name" value="Tscrpt_reg_HTH_GntR"/>
</dbReference>
<gene>
    <name evidence="5" type="ORF">ACFFNY_09605</name>
</gene>
<dbReference type="Gene3D" id="1.10.10.10">
    <property type="entry name" value="Winged helix-like DNA-binding domain superfamily/Winged helix DNA-binding domain"/>
    <property type="match status" value="1"/>
</dbReference>
<feature type="domain" description="HTH gntR-type" evidence="4">
    <location>
        <begin position="4"/>
        <end position="72"/>
    </location>
</feature>
<dbReference type="InterPro" id="IPR036388">
    <property type="entry name" value="WH-like_DNA-bd_sf"/>
</dbReference>
<dbReference type="Pfam" id="PF07702">
    <property type="entry name" value="UTRA"/>
    <property type="match status" value="1"/>
</dbReference>
<dbReference type="PRINTS" id="PR00035">
    <property type="entry name" value="HTHGNTR"/>
</dbReference>
<dbReference type="InterPro" id="IPR028978">
    <property type="entry name" value="Chorismate_lyase_/UTRA_dom_sf"/>
</dbReference>
<dbReference type="SMART" id="SM00345">
    <property type="entry name" value="HTH_GNTR"/>
    <property type="match status" value="1"/>
</dbReference>
<dbReference type="InterPro" id="IPR050679">
    <property type="entry name" value="Bact_HTH_transcr_reg"/>
</dbReference>
<keyword evidence="3" id="KW-0804">Transcription</keyword>
<name>A0ABV5VU60_9BACL</name>
<proteinExistence type="predicted"/>
<comment type="caution">
    <text evidence="5">The sequence shown here is derived from an EMBL/GenBank/DDBJ whole genome shotgun (WGS) entry which is preliminary data.</text>
</comment>
<dbReference type="RefSeq" id="WP_344912733.1">
    <property type="nucleotide sequence ID" value="NZ_BAAAYO010000010.1"/>
</dbReference>
<dbReference type="SUPFAM" id="SSF64288">
    <property type="entry name" value="Chorismate lyase-like"/>
    <property type="match status" value="1"/>
</dbReference>
<dbReference type="PANTHER" id="PTHR44846">
    <property type="entry name" value="MANNOSYL-D-GLYCERATE TRANSPORT/METABOLISM SYSTEM REPRESSOR MNGR-RELATED"/>
    <property type="match status" value="1"/>
</dbReference>
<organism evidence="5 6">
    <name type="scientific">Paenibacillus hodogayensis</name>
    <dbReference type="NCBI Taxonomy" id="279208"/>
    <lineage>
        <taxon>Bacteria</taxon>
        <taxon>Bacillati</taxon>
        <taxon>Bacillota</taxon>
        <taxon>Bacilli</taxon>
        <taxon>Bacillales</taxon>
        <taxon>Paenibacillaceae</taxon>
        <taxon>Paenibacillus</taxon>
    </lineage>
</organism>